<evidence type="ECO:0000313" key="3">
    <source>
        <dbReference type="EMBL" id="KHF40558.1"/>
    </source>
</evidence>
<dbReference type="InterPro" id="IPR000917">
    <property type="entry name" value="Sulfatase_N"/>
</dbReference>
<dbReference type="eggNOG" id="COG3119">
    <property type="taxonomic scope" value="Bacteria"/>
</dbReference>
<dbReference type="EMBL" id="JRJU01000008">
    <property type="protein sequence ID" value="KHF40558.1"/>
    <property type="molecule type" value="Genomic_DNA"/>
</dbReference>
<evidence type="ECO:0000256" key="1">
    <source>
        <dbReference type="ARBA" id="ARBA00008779"/>
    </source>
</evidence>
<protein>
    <recommendedName>
        <fullName evidence="2">Sulfatase N-terminal domain-containing protein</fullName>
    </recommendedName>
</protein>
<organism evidence="3 4">
    <name type="scientific">Halalkalibacter okhensis</name>
    <dbReference type="NCBI Taxonomy" id="333138"/>
    <lineage>
        <taxon>Bacteria</taxon>
        <taxon>Bacillati</taxon>
        <taxon>Bacillota</taxon>
        <taxon>Bacilli</taxon>
        <taxon>Bacillales</taxon>
        <taxon>Bacillaceae</taxon>
        <taxon>Halalkalibacter</taxon>
    </lineage>
</organism>
<dbReference type="PANTHER" id="PTHR42693">
    <property type="entry name" value="ARYLSULFATASE FAMILY MEMBER"/>
    <property type="match status" value="1"/>
</dbReference>
<evidence type="ECO:0000259" key="2">
    <source>
        <dbReference type="Pfam" id="PF00884"/>
    </source>
</evidence>
<dbReference type="Gene3D" id="3.40.720.10">
    <property type="entry name" value="Alkaline Phosphatase, subunit A"/>
    <property type="match status" value="1"/>
</dbReference>
<gene>
    <name evidence="3" type="ORF">LQ50_08505</name>
</gene>
<accession>A0A0B0ID97</accession>
<dbReference type="InterPro" id="IPR050738">
    <property type="entry name" value="Sulfatase"/>
</dbReference>
<sequence>MNPPNILLITTDSQRWDTLSCMGSPFAISPNLDRLAKEGVLFEQGHTTSPVCSAARSSLITGLHTPVHGCLENGLARHNHFATIPDYLKKAGYRNIMVGKTHFGQMPDSFDRQFVVGEKFSNKNDCYAEHITQHGYSRVSDHPNEIPEDLFMEAFLVDKTIEEMNQSTEDGQPFFAFCSMVSPHEPTDPPGKWATLFDDIELPAPNYVEGEIENFPLHMKKLLGYTDYDSEAILPIDLELKDLYEARGAIYHEGIRQKVEKLKKLYYGLTAYCDHQVGRVLDYLDEAGLRENTLIIFSSDHGLQLFDHGFNDKHNYYDESWRVPFLMSMPGTLPEGKREQFATWNDIGPTILGVAGIQSATMQGLDLFTPIKDGGSSPRHCAVATLFKSVAVASKKWKLEYYFEEGTGRLFDRLNDPKERNDLFNDEEVAPIKHELIQALLTWRAEIMDLQFHLESAEAVNQTLQERKKTLPKGKKVAPVATRIVNEVLSLQGSQPERRLNERIQKIDQMDVVTQP</sequence>
<dbReference type="Proteomes" id="UP000030832">
    <property type="component" value="Unassembled WGS sequence"/>
</dbReference>
<dbReference type="GO" id="GO:0004065">
    <property type="term" value="F:arylsulfatase activity"/>
    <property type="evidence" value="ECO:0007669"/>
    <property type="project" value="TreeGrafter"/>
</dbReference>
<dbReference type="PANTHER" id="PTHR42693:SF33">
    <property type="entry name" value="ARYLSULFATASE"/>
    <property type="match status" value="1"/>
</dbReference>
<dbReference type="OrthoDB" id="9762324at2"/>
<dbReference type="SUPFAM" id="SSF53649">
    <property type="entry name" value="Alkaline phosphatase-like"/>
    <property type="match status" value="1"/>
</dbReference>
<comment type="caution">
    <text evidence="3">The sequence shown here is derived from an EMBL/GenBank/DDBJ whole genome shotgun (WGS) entry which is preliminary data.</text>
</comment>
<proteinExistence type="inferred from homology"/>
<dbReference type="RefSeq" id="WP_034627930.1">
    <property type="nucleotide sequence ID" value="NZ_JRJU01000008.1"/>
</dbReference>
<dbReference type="InterPro" id="IPR017850">
    <property type="entry name" value="Alkaline_phosphatase_core_sf"/>
</dbReference>
<keyword evidence="4" id="KW-1185">Reference proteome</keyword>
<comment type="similarity">
    <text evidence="1">Belongs to the sulfatase family.</text>
</comment>
<feature type="domain" description="Sulfatase N-terminal" evidence="2">
    <location>
        <begin position="4"/>
        <end position="357"/>
    </location>
</feature>
<name>A0A0B0ID97_9BACI</name>
<reference evidence="3 4" key="1">
    <citation type="submission" date="2014-09" db="EMBL/GenBank/DDBJ databases">
        <title>Genome sequencing and annotation of Bacillus Okhensis strain Kh10-101T.</title>
        <authorList>
            <person name="Prakash J.S."/>
        </authorList>
    </citation>
    <scope>NUCLEOTIDE SEQUENCE [LARGE SCALE GENOMIC DNA]</scope>
    <source>
        <strain evidence="4">Kh10-101T</strain>
    </source>
</reference>
<evidence type="ECO:0000313" key="4">
    <source>
        <dbReference type="Proteomes" id="UP000030832"/>
    </source>
</evidence>
<dbReference type="STRING" id="333138.LQ50_08505"/>
<dbReference type="Pfam" id="PF00884">
    <property type="entry name" value="Sulfatase"/>
    <property type="match status" value="1"/>
</dbReference>
<dbReference type="AlphaFoldDB" id="A0A0B0ID97"/>